<feature type="region of interest" description="Disordered" evidence="5">
    <location>
        <begin position="1"/>
        <end position="97"/>
    </location>
</feature>
<dbReference type="Proteomes" id="UP000321518">
    <property type="component" value="Unassembled WGS sequence"/>
</dbReference>
<feature type="compositionally biased region" description="Basic and acidic residues" evidence="5">
    <location>
        <begin position="70"/>
        <end position="85"/>
    </location>
</feature>
<dbReference type="GO" id="GO:0022857">
    <property type="term" value="F:transmembrane transporter activity"/>
    <property type="evidence" value="ECO:0007669"/>
    <property type="project" value="InterPro"/>
</dbReference>
<feature type="transmembrane region" description="Helical" evidence="6">
    <location>
        <begin position="473"/>
        <end position="494"/>
    </location>
</feature>
<proteinExistence type="predicted"/>
<evidence type="ECO:0000256" key="6">
    <source>
        <dbReference type="SAM" id="Phobius"/>
    </source>
</evidence>
<dbReference type="PANTHER" id="PTHR23502">
    <property type="entry name" value="MAJOR FACILITATOR SUPERFAMILY"/>
    <property type="match status" value="1"/>
</dbReference>
<evidence type="ECO:0000256" key="3">
    <source>
        <dbReference type="ARBA" id="ARBA00022989"/>
    </source>
</evidence>
<evidence type="ECO:0000256" key="5">
    <source>
        <dbReference type="SAM" id="MobiDB-lite"/>
    </source>
</evidence>
<feature type="transmembrane region" description="Helical" evidence="6">
    <location>
        <begin position="245"/>
        <end position="266"/>
    </location>
</feature>
<sequence length="544" mass="57913">MAAAPEPYIPEASQAPERGAQVPPLVDPPSHESATSTSSGDTHESTVGGDDGSAVATLHEADEQAAGGPGKEEKDLEKGAARRDSAGSSSDGGVIVVGWKGDDDPDCPLNWPKSRRMLATICVAGFTLLAPLSSSAMAPAALQVAQKLHITNEVEIQMSTSIFVLAFAISPLVFGPASELFGRIRVLQLANVLYLIFNLVCAFATTKSQFIAFRFLAGFGGGAPLAIGAGVLSDLWRPEERGKGAALYSLGPLLGPALGPVIGGWIVQCLPNDGYKWIFWSTTIFSGIIQLLGLIGLRETYSPILLRKKAAALKKSMGLPHNSDRVQTSYEAKAGGRRKTPRDVVVHGMLRPFALLAYEPILQLFALYLAVIYGCIYLLLTTMSQLYEGTYGQSTGIASLHYIALALGFMIASQGGARLLDVIYRRLKAREHGPGRPEFRLPLDIGLVFIGLGMILVFQASTSYLIDTFTLHAASALAASVCLRSICGFAFPLFAPYMFNGIGYGWGCTILAIVTIIVGCPAAPLLYIFGERIRGMSRNAAKGK</sequence>
<dbReference type="InterPro" id="IPR011701">
    <property type="entry name" value="MFS"/>
</dbReference>
<keyword evidence="3 6" id="KW-1133">Transmembrane helix</keyword>
<feature type="transmembrane region" description="Helical" evidence="6">
    <location>
        <begin position="400"/>
        <end position="420"/>
    </location>
</feature>
<dbReference type="GO" id="GO:0005886">
    <property type="term" value="C:plasma membrane"/>
    <property type="evidence" value="ECO:0007669"/>
    <property type="project" value="TreeGrafter"/>
</dbReference>
<dbReference type="InterPro" id="IPR020846">
    <property type="entry name" value="MFS_dom"/>
</dbReference>
<feature type="transmembrane region" description="Helical" evidence="6">
    <location>
        <begin position="154"/>
        <end position="174"/>
    </location>
</feature>
<gene>
    <name evidence="8" type="ORF">Rt10032_c05g2552</name>
</gene>
<comment type="caution">
    <text evidence="8">The sequence shown here is derived from an EMBL/GenBank/DDBJ whole genome shotgun (WGS) entry which is preliminary data.</text>
</comment>
<dbReference type="OrthoDB" id="6770063at2759"/>
<evidence type="ECO:0000259" key="7">
    <source>
        <dbReference type="PROSITE" id="PS50850"/>
    </source>
</evidence>
<dbReference type="SUPFAM" id="SSF103473">
    <property type="entry name" value="MFS general substrate transporter"/>
    <property type="match status" value="1"/>
</dbReference>
<dbReference type="Gene3D" id="1.20.1250.20">
    <property type="entry name" value="MFS general substrate transporter like domains"/>
    <property type="match status" value="1"/>
</dbReference>
<dbReference type="PANTHER" id="PTHR23502:SF60">
    <property type="entry name" value="MAJOR FACILITATOR SUPERFAMILY (MFS) PROFILE DOMAIN-CONTAINING PROTEIN-RELATED"/>
    <property type="match status" value="1"/>
</dbReference>
<dbReference type="EMBL" id="BJWK01000005">
    <property type="protein sequence ID" value="GEM08535.1"/>
    <property type="molecule type" value="Genomic_DNA"/>
</dbReference>
<evidence type="ECO:0000313" key="9">
    <source>
        <dbReference type="Proteomes" id="UP000321518"/>
    </source>
</evidence>
<dbReference type="CDD" id="cd17323">
    <property type="entry name" value="MFS_Tpo1_MDR_like"/>
    <property type="match status" value="1"/>
</dbReference>
<evidence type="ECO:0000256" key="1">
    <source>
        <dbReference type="ARBA" id="ARBA00004141"/>
    </source>
</evidence>
<organism evidence="8 9">
    <name type="scientific">Rhodotorula toruloides</name>
    <name type="common">Yeast</name>
    <name type="synonym">Rhodosporidium toruloides</name>
    <dbReference type="NCBI Taxonomy" id="5286"/>
    <lineage>
        <taxon>Eukaryota</taxon>
        <taxon>Fungi</taxon>
        <taxon>Dikarya</taxon>
        <taxon>Basidiomycota</taxon>
        <taxon>Pucciniomycotina</taxon>
        <taxon>Microbotryomycetes</taxon>
        <taxon>Sporidiobolales</taxon>
        <taxon>Sporidiobolaceae</taxon>
        <taxon>Rhodotorula</taxon>
    </lineage>
</organism>
<protein>
    <submittedName>
        <fullName evidence="8">MFS polyamine transporter</fullName>
    </submittedName>
</protein>
<evidence type="ECO:0000256" key="4">
    <source>
        <dbReference type="ARBA" id="ARBA00023136"/>
    </source>
</evidence>
<feature type="transmembrane region" description="Helical" evidence="6">
    <location>
        <begin position="278"/>
        <end position="297"/>
    </location>
</feature>
<feature type="transmembrane region" description="Helical" evidence="6">
    <location>
        <begin position="441"/>
        <end position="461"/>
    </location>
</feature>
<name>A0A511KF28_RHOTO</name>
<feature type="transmembrane region" description="Helical" evidence="6">
    <location>
        <begin position="361"/>
        <end position="380"/>
    </location>
</feature>
<reference evidence="8 9" key="1">
    <citation type="submission" date="2019-07" db="EMBL/GenBank/DDBJ databases">
        <title>Rhodotorula toruloides NBRC10032 genome sequencing.</title>
        <authorList>
            <person name="Shida Y."/>
            <person name="Takaku H."/>
            <person name="Ogasawara W."/>
            <person name="Mori K."/>
        </authorList>
    </citation>
    <scope>NUCLEOTIDE SEQUENCE [LARGE SCALE GENOMIC DNA]</scope>
    <source>
        <strain evidence="8 9">NBRC10032</strain>
    </source>
</reference>
<dbReference type="AlphaFoldDB" id="A0A511KF28"/>
<feature type="domain" description="Major facilitator superfamily (MFS) profile" evidence="7">
    <location>
        <begin position="119"/>
        <end position="544"/>
    </location>
</feature>
<dbReference type="InterPro" id="IPR036259">
    <property type="entry name" value="MFS_trans_sf"/>
</dbReference>
<feature type="transmembrane region" description="Helical" evidence="6">
    <location>
        <begin position="211"/>
        <end position="233"/>
    </location>
</feature>
<accession>A0A511KF28</accession>
<comment type="subcellular location">
    <subcellularLocation>
        <location evidence="1">Membrane</location>
        <topology evidence="1">Multi-pass membrane protein</topology>
    </subcellularLocation>
</comment>
<dbReference type="PROSITE" id="PS50850">
    <property type="entry name" value="MFS"/>
    <property type="match status" value="1"/>
</dbReference>
<feature type="transmembrane region" description="Helical" evidence="6">
    <location>
        <begin position="118"/>
        <end position="142"/>
    </location>
</feature>
<feature type="transmembrane region" description="Helical" evidence="6">
    <location>
        <begin position="186"/>
        <end position="205"/>
    </location>
</feature>
<evidence type="ECO:0000313" key="8">
    <source>
        <dbReference type="EMBL" id="GEM08535.1"/>
    </source>
</evidence>
<dbReference type="Pfam" id="PF07690">
    <property type="entry name" value="MFS_1"/>
    <property type="match status" value="1"/>
</dbReference>
<feature type="transmembrane region" description="Helical" evidence="6">
    <location>
        <begin position="506"/>
        <end position="529"/>
    </location>
</feature>
<keyword evidence="4 6" id="KW-0472">Membrane</keyword>
<evidence type="ECO:0000256" key="2">
    <source>
        <dbReference type="ARBA" id="ARBA00022692"/>
    </source>
</evidence>
<keyword evidence="2 6" id="KW-0812">Transmembrane</keyword>